<name>A0A0S4IP15_BODSA</name>
<proteinExistence type="predicted"/>
<keyword evidence="2" id="KW-1185">Reference proteome</keyword>
<sequence length="70" mass="8286">MKKKSIIIRKMNERSFSPFTFFSPNYPRSGCTSHVSPIQDDQKEFVMLFLLIFSKMRFEVKQFVIISVTC</sequence>
<dbReference type="VEuPathDB" id="TriTrypDB:BSAL_57280"/>
<dbReference type="EMBL" id="CYKH01000211">
    <property type="protein sequence ID" value="CUE90852.1"/>
    <property type="molecule type" value="Genomic_DNA"/>
</dbReference>
<evidence type="ECO:0000313" key="2">
    <source>
        <dbReference type="Proteomes" id="UP000051952"/>
    </source>
</evidence>
<evidence type="ECO:0000313" key="1">
    <source>
        <dbReference type="EMBL" id="CUE90852.1"/>
    </source>
</evidence>
<accession>A0A0S4IP15</accession>
<organism evidence="1 2">
    <name type="scientific">Bodo saltans</name>
    <name type="common">Flagellated protozoan</name>
    <dbReference type="NCBI Taxonomy" id="75058"/>
    <lineage>
        <taxon>Eukaryota</taxon>
        <taxon>Discoba</taxon>
        <taxon>Euglenozoa</taxon>
        <taxon>Kinetoplastea</taxon>
        <taxon>Metakinetoplastina</taxon>
        <taxon>Eubodonida</taxon>
        <taxon>Bodonidae</taxon>
        <taxon>Bodo</taxon>
    </lineage>
</organism>
<reference evidence="2" key="1">
    <citation type="submission" date="2015-09" db="EMBL/GenBank/DDBJ databases">
        <authorList>
            <consortium name="Pathogen Informatics"/>
        </authorList>
    </citation>
    <scope>NUCLEOTIDE SEQUENCE [LARGE SCALE GENOMIC DNA]</scope>
    <source>
        <strain evidence="2">Lake Konstanz</strain>
    </source>
</reference>
<gene>
    <name evidence="1" type="ORF">BSAL_57280</name>
</gene>
<dbReference type="Proteomes" id="UP000051952">
    <property type="component" value="Unassembled WGS sequence"/>
</dbReference>
<dbReference type="AlphaFoldDB" id="A0A0S4IP15"/>
<protein>
    <submittedName>
        <fullName evidence="1">Uncharacterized protein</fullName>
    </submittedName>
</protein>